<evidence type="ECO:0000313" key="4">
    <source>
        <dbReference type="Proteomes" id="UP001386437"/>
    </source>
</evidence>
<keyword evidence="3" id="KW-0808">Transferase</keyword>
<dbReference type="PROSITE" id="PS50404">
    <property type="entry name" value="GST_NTER"/>
    <property type="match status" value="1"/>
</dbReference>
<dbReference type="SFLD" id="SFLDS00019">
    <property type="entry name" value="Glutathione_Transferase_(cytos"/>
    <property type="match status" value="1"/>
</dbReference>
<dbReference type="InterPro" id="IPR040079">
    <property type="entry name" value="Glutathione_S-Trfase"/>
</dbReference>
<dbReference type="Proteomes" id="UP001386437">
    <property type="component" value="Unassembled WGS sequence"/>
</dbReference>
<dbReference type="RefSeq" id="WP_336599083.1">
    <property type="nucleotide sequence ID" value="NZ_JACFYJ010000027.1"/>
</dbReference>
<dbReference type="CDD" id="cd03057">
    <property type="entry name" value="GST_N_Beta"/>
    <property type="match status" value="1"/>
</dbReference>
<protein>
    <submittedName>
        <fullName evidence="3">Glutathione transferase GstA</fullName>
        <ecNumber evidence="3">2.5.1.18</ecNumber>
    </submittedName>
</protein>
<dbReference type="NCBIfam" id="NF007831">
    <property type="entry name" value="PRK10542.1"/>
    <property type="match status" value="1"/>
</dbReference>
<evidence type="ECO:0000259" key="1">
    <source>
        <dbReference type="PROSITE" id="PS50404"/>
    </source>
</evidence>
<keyword evidence="4" id="KW-1185">Reference proteome</keyword>
<feature type="domain" description="GST C-terminal" evidence="2">
    <location>
        <begin position="84"/>
        <end position="202"/>
    </location>
</feature>
<dbReference type="EC" id="2.5.1.18" evidence="3"/>
<dbReference type="PANTHER" id="PTHR44051:SF8">
    <property type="entry name" value="GLUTATHIONE S-TRANSFERASE GSTA"/>
    <property type="match status" value="1"/>
</dbReference>
<evidence type="ECO:0000259" key="2">
    <source>
        <dbReference type="PROSITE" id="PS50405"/>
    </source>
</evidence>
<dbReference type="EMBL" id="JACFYJ010000027">
    <property type="protein sequence ID" value="MEI5998966.1"/>
    <property type="molecule type" value="Genomic_DNA"/>
</dbReference>
<evidence type="ECO:0000313" key="3">
    <source>
        <dbReference type="EMBL" id="MEI5998966.1"/>
    </source>
</evidence>
<dbReference type="Pfam" id="PF13409">
    <property type="entry name" value="GST_N_2"/>
    <property type="match status" value="1"/>
</dbReference>
<dbReference type="SUPFAM" id="SSF47616">
    <property type="entry name" value="GST C-terminal domain-like"/>
    <property type="match status" value="1"/>
</dbReference>
<accession>A0ABU8ITU4</accession>
<reference evidence="3 4" key="1">
    <citation type="journal article" date="2022" name="Arch. Microbiol.">
        <title>Paraburkholderia bengalensis sp. nov. isolated from roots of Oryza sativa, IR64.</title>
        <authorList>
            <person name="Nag P."/>
            <person name="Mondal N."/>
            <person name="Sarkar J."/>
            <person name="Das S."/>
        </authorList>
    </citation>
    <scope>NUCLEOTIDE SEQUENCE [LARGE SCALE GENOMIC DNA]</scope>
    <source>
        <strain evidence="3 4">IR64_4_BI</strain>
    </source>
</reference>
<dbReference type="InterPro" id="IPR036249">
    <property type="entry name" value="Thioredoxin-like_sf"/>
</dbReference>
<dbReference type="Gene3D" id="3.40.30.10">
    <property type="entry name" value="Glutaredoxin"/>
    <property type="match status" value="1"/>
</dbReference>
<dbReference type="InterPro" id="IPR004046">
    <property type="entry name" value="GST_C"/>
</dbReference>
<dbReference type="InterPro" id="IPR036282">
    <property type="entry name" value="Glutathione-S-Trfase_C_sf"/>
</dbReference>
<dbReference type="PANTHER" id="PTHR44051">
    <property type="entry name" value="GLUTATHIONE S-TRANSFERASE-RELATED"/>
    <property type="match status" value="1"/>
</dbReference>
<dbReference type="SUPFAM" id="SSF52833">
    <property type="entry name" value="Thioredoxin-like"/>
    <property type="match status" value="1"/>
</dbReference>
<proteinExistence type="predicted"/>
<dbReference type="Gene3D" id="1.20.1050.10">
    <property type="match status" value="1"/>
</dbReference>
<dbReference type="PROSITE" id="PS50405">
    <property type="entry name" value="GST_CTER"/>
    <property type="match status" value="1"/>
</dbReference>
<dbReference type="SFLD" id="SFLDG01150">
    <property type="entry name" value="Main.1:_Beta-like"/>
    <property type="match status" value="1"/>
</dbReference>
<dbReference type="CDD" id="cd03188">
    <property type="entry name" value="GST_C_Beta"/>
    <property type="match status" value="1"/>
</dbReference>
<dbReference type="InterPro" id="IPR010987">
    <property type="entry name" value="Glutathione-S-Trfase_C-like"/>
</dbReference>
<organism evidence="3 4">
    <name type="scientific">Paraburkholderia bengalensis</name>
    <dbReference type="NCBI Taxonomy" id="2747562"/>
    <lineage>
        <taxon>Bacteria</taxon>
        <taxon>Pseudomonadati</taxon>
        <taxon>Pseudomonadota</taxon>
        <taxon>Betaproteobacteria</taxon>
        <taxon>Burkholderiales</taxon>
        <taxon>Burkholderiaceae</taxon>
        <taxon>Paraburkholderia</taxon>
    </lineage>
</organism>
<feature type="domain" description="GST N-terminal" evidence="1">
    <location>
        <begin position="1"/>
        <end position="81"/>
    </location>
</feature>
<name>A0ABU8ITU4_9BURK</name>
<dbReference type="GO" id="GO:0004364">
    <property type="term" value="F:glutathione transferase activity"/>
    <property type="evidence" value="ECO:0007669"/>
    <property type="project" value="UniProtKB-EC"/>
</dbReference>
<dbReference type="SFLD" id="SFLDG00358">
    <property type="entry name" value="Main_(cytGST)"/>
    <property type="match status" value="1"/>
</dbReference>
<gene>
    <name evidence="3" type="primary">gstA</name>
    <name evidence="3" type="ORF">H3V53_17665</name>
</gene>
<dbReference type="Pfam" id="PF00043">
    <property type="entry name" value="GST_C"/>
    <property type="match status" value="1"/>
</dbReference>
<sequence>MKLYYTPGTCSLSPHIVMRELGMQFELERVDLTTQQTQSGEDFLAINPKGYVAALRLDNGEVLTEGAAIVMHLGEGSHLVPPPGTIERARLNEMLVYIAAELHQAFGPLFHVETPEEAAKARAKVFDRLTFVESLFADGRPFLLGSRVSVADFYLFVVARWSAHLELDLHRWPKLAAFIERMEARPAAQAALIAEEASDTHSGLLCATASD</sequence>
<dbReference type="InterPro" id="IPR004045">
    <property type="entry name" value="Glutathione_S-Trfase_N"/>
</dbReference>
<comment type="caution">
    <text evidence="3">The sequence shown here is derived from an EMBL/GenBank/DDBJ whole genome shotgun (WGS) entry which is preliminary data.</text>
</comment>